<name>A0A7W5ADZ5_9ACTN</name>
<proteinExistence type="predicted"/>
<keyword evidence="1" id="KW-0732">Signal</keyword>
<organism evidence="2 3">
    <name type="scientific">Actinoplanes campanulatus</name>
    <dbReference type="NCBI Taxonomy" id="113559"/>
    <lineage>
        <taxon>Bacteria</taxon>
        <taxon>Bacillati</taxon>
        <taxon>Actinomycetota</taxon>
        <taxon>Actinomycetes</taxon>
        <taxon>Micromonosporales</taxon>
        <taxon>Micromonosporaceae</taxon>
        <taxon>Actinoplanes</taxon>
    </lineage>
</organism>
<evidence type="ECO:0000256" key="1">
    <source>
        <dbReference type="SAM" id="SignalP"/>
    </source>
</evidence>
<dbReference type="EMBL" id="JACHXF010000003">
    <property type="protein sequence ID" value="MBB3094265.1"/>
    <property type="molecule type" value="Genomic_DNA"/>
</dbReference>
<gene>
    <name evidence="2" type="ORF">FHR83_001917</name>
</gene>
<comment type="caution">
    <text evidence="2">The sequence shown here is derived from an EMBL/GenBank/DDBJ whole genome shotgun (WGS) entry which is preliminary data.</text>
</comment>
<feature type="chain" id="PRO_5038765539" evidence="1">
    <location>
        <begin position="20"/>
        <end position="142"/>
    </location>
</feature>
<dbReference type="Gene3D" id="2.60.270.50">
    <property type="match status" value="1"/>
</dbReference>
<keyword evidence="3" id="KW-1185">Reference proteome</keyword>
<accession>A0A7W5ADZ5</accession>
<reference evidence="2 3" key="1">
    <citation type="submission" date="2020-08" db="EMBL/GenBank/DDBJ databases">
        <title>Genomic Encyclopedia of Type Strains, Phase III (KMG-III): the genomes of soil and plant-associated and newly described type strains.</title>
        <authorList>
            <person name="Whitman W."/>
        </authorList>
    </citation>
    <scope>NUCLEOTIDE SEQUENCE [LARGE SCALE GENOMIC DNA]</scope>
    <source>
        <strain evidence="2 3">CECT 3287</strain>
    </source>
</reference>
<feature type="signal peptide" evidence="1">
    <location>
        <begin position="1"/>
        <end position="19"/>
    </location>
</feature>
<dbReference type="RefSeq" id="WP_183218566.1">
    <property type="nucleotide sequence ID" value="NZ_BMPW01000008.1"/>
</dbReference>
<evidence type="ECO:0000313" key="2">
    <source>
        <dbReference type="EMBL" id="MBB3094265.1"/>
    </source>
</evidence>
<dbReference type="AlphaFoldDB" id="A0A7W5ADZ5"/>
<protein>
    <submittedName>
        <fullName evidence="2">Uncharacterized protein</fullName>
    </submittedName>
</protein>
<evidence type="ECO:0000313" key="3">
    <source>
        <dbReference type="Proteomes" id="UP000590749"/>
    </source>
</evidence>
<dbReference type="Proteomes" id="UP000590749">
    <property type="component" value="Unassembled WGS sequence"/>
</dbReference>
<sequence length="142" mass="15320">MARKYLAIASVLVAASAGAAVPVPAQADPGDRSVSATVRNYSDERLSLIEFDVSEGEWLVKPPKGVNRNKTVTFSAESTRDTGGTAATATYKTRFGKVEFYLSNPWTQSSDYICDVPDELRCDVEGAGDANEAQVAYVIRYS</sequence>